<dbReference type="PANTHER" id="PTHR45643:SF1">
    <property type="entry name" value="CHROMO DOMAIN-CONTAINING PROTEIN"/>
    <property type="match status" value="1"/>
</dbReference>
<dbReference type="EMBL" id="BSXW01001092">
    <property type="protein sequence ID" value="GMF33601.1"/>
    <property type="molecule type" value="Genomic_DNA"/>
</dbReference>
<keyword evidence="2" id="KW-1185">Reference proteome</keyword>
<name>A0A9W6X8M1_9STRA</name>
<dbReference type="OrthoDB" id="112009at2759"/>
<dbReference type="PANTHER" id="PTHR45643">
    <property type="entry name" value="REVERSE TRANSCRIPTASE"/>
    <property type="match status" value="1"/>
</dbReference>
<dbReference type="InterPro" id="IPR043502">
    <property type="entry name" value="DNA/RNA_pol_sf"/>
</dbReference>
<dbReference type="SUPFAM" id="SSF56672">
    <property type="entry name" value="DNA/RNA polymerases"/>
    <property type="match status" value="1"/>
</dbReference>
<dbReference type="Proteomes" id="UP001165083">
    <property type="component" value="Unassembled WGS sequence"/>
</dbReference>
<gene>
    <name evidence="1" type="ORF">Plil01_001432200</name>
</gene>
<reference evidence="1" key="1">
    <citation type="submission" date="2023-04" db="EMBL/GenBank/DDBJ databases">
        <title>Phytophthora lilii NBRC 32176.</title>
        <authorList>
            <person name="Ichikawa N."/>
            <person name="Sato H."/>
            <person name="Tonouchi N."/>
        </authorList>
    </citation>
    <scope>NUCLEOTIDE SEQUENCE</scope>
    <source>
        <strain evidence="1">NBRC 32176</strain>
    </source>
</reference>
<sequence>MAGANECQGTAAVPWAATYLSKYVENYTGKIRTLSQLFKTEAVWTWTAECQQTFEAVKHGLTEAPILAVADQD</sequence>
<proteinExistence type="predicted"/>
<organism evidence="1 2">
    <name type="scientific">Phytophthora lilii</name>
    <dbReference type="NCBI Taxonomy" id="2077276"/>
    <lineage>
        <taxon>Eukaryota</taxon>
        <taxon>Sar</taxon>
        <taxon>Stramenopiles</taxon>
        <taxon>Oomycota</taxon>
        <taxon>Peronosporomycetes</taxon>
        <taxon>Peronosporales</taxon>
        <taxon>Peronosporaceae</taxon>
        <taxon>Phytophthora</taxon>
    </lineage>
</organism>
<evidence type="ECO:0000313" key="1">
    <source>
        <dbReference type="EMBL" id="GMF33601.1"/>
    </source>
</evidence>
<comment type="caution">
    <text evidence="1">The sequence shown here is derived from an EMBL/GenBank/DDBJ whole genome shotgun (WGS) entry which is preliminary data.</text>
</comment>
<accession>A0A9W6X8M1</accession>
<evidence type="ECO:0000313" key="2">
    <source>
        <dbReference type="Proteomes" id="UP001165083"/>
    </source>
</evidence>
<dbReference type="AlphaFoldDB" id="A0A9W6X8M1"/>
<dbReference type="InterPro" id="IPR043128">
    <property type="entry name" value="Rev_trsase/Diguanyl_cyclase"/>
</dbReference>
<protein>
    <submittedName>
        <fullName evidence="1">Unnamed protein product</fullName>
    </submittedName>
</protein>
<dbReference type="Gene3D" id="3.30.70.270">
    <property type="match status" value="1"/>
</dbReference>